<dbReference type="Pfam" id="PF24710">
    <property type="entry name" value="DUF7671"/>
    <property type="match status" value="1"/>
</dbReference>
<organism evidence="2 3">
    <name type="scientific">Secundilactobacillus malefermentans</name>
    <dbReference type="NCBI Taxonomy" id="176292"/>
    <lineage>
        <taxon>Bacteria</taxon>
        <taxon>Bacillati</taxon>
        <taxon>Bacillota</taxon>
        <taxon>Bacilli</taxon>
        <taxon>Lactobacillales</taxon>
        <taxon>Lactobacillaceae</taxon>
        <taxon>Secundilactobacillus</taxon>
    </lineage>
</organism>
<dbReference type="RefSeq" id="WP_010619355.1">
    <property type="nucleotide sequence ID" value="NZ_PUFO01000070.1"/>
</dbReference>
<dbReference type="EMBL" id="PUFO01000070">
    <property type="protein sequence ID" value="TDG75070.1"/>
    <property type="molecule type" value="Genomic_DNA"/>
</dbReference>
<dbReference type="STRING" id="1122149.FD44_GL000360"/>
<dbReference type="InterPro" id="IPR056088">
    <property type="entry name" value="DUF7671"/>
</dbReference>
<reference evidence="2 3" key="1">
    <citation type="journal article" date="2019" name="Appl. Microbiol. Biotechnol.">
        <title>Uncovering carbohydrate metabolism through a genotype-phenotype association study of 56 lactic acid bacteria genomes.</title>
        <authorList>
            <person name="Buron-Moles G."/>
            <person name="Chailyan A."/>
            <person name="Dolejs I."/>
            <person name="Forster J."/>
            <person name="Miks M.H."/>
        </authorList>
    </citation>
    <scope>NUCLEOTIDE SEQUENCE [LARGE SCALE GENOMIC DNA]</scope>
    <source>
        <strain evidence="2 3">ATCC 49373</strain>
    </source>
</reference>
<protein>
    <recommendedName>
        <fullName evidence="1">DUF7671 domain-containing protein</fullName>
    </recommendedName>
</protein>
<evidence type="ECO:0000313" key="3">
    <source>
        <dbReference type="Proteomes" id="UP000294854"/>
    </source>
</evidence>
<sequence>MKGKYEVTQYIGVPVTTNQSGQYVIDEAGFNFHSWRTGKHTKGKFKKLGQVFLTENNLEIAVIKTLPVAFKDRHGFTPMQRFTSAAISDEALKLAEQRLTETDK</sequence>
<dbReference type="OrthoDB" id="2142474at2"/>
<gene>
    <name evidence="2" type="ORF">C5L31_001700</name>
</gene>
<accession>A0A4R5NL52</accession>
<name>A0A4R5NL52_9LACO</name>
<keyword evidence="3" id="KW-1185">Reference proteome</keyword>
<evidence type="ECO:0000259" key="1">
    <source>
        <dbReference type="Pfam" id="PF24710"/>
    </source>
</evidence>
<dbReference type="AlphaFoldDB" id="A0A4R5NL52"/>
<proteinExistence type="predicted"/>
<dbReference type="Proteomes" id="UP000294854">
    <property type="component" value="Unassembled WGS sequence"/>
</dbReference>
<feature type="domain" description="DUF7671" evidence="1">
    <location>
        <begin position="2"/>
        <end position="94"/>
    </location>
</feature>
<evidence type="ECO:0000313" key="2">
    <source>
        <dbReference type="EMBL" id="TDG75070.1"/>
    </source>
</evidence>
<comment type="caution">
    <text evidence="2">The sequence shown here is derived from an EMBL/GenBank/DDBJ whole genome shotgun (WGS) entry which is preliminary data.</text>
</comment>